<gene>
    <name evidence="4" type="ORF">CTA1_11542</name>
</gene>
<comment type="caution">
    <text evidence="4">The sequence shown here is derived from an EMBL/GenBank/DDBJ whole genome shotgun (WGS) entry which is preliminary data.</text>
</comment>
<evidence type="ECO:0008006" key="6">
    <source>
        <dbReference type="Google" id="ProtNLM"/>
    </source>
</evidence>
<organism evidence="4 5">
    <name type="scientific">Colletotrichum tanaceti</name>
    <dbReference type="NCBI Taxonomy" id="1306861"/>
    <lineage>
        <taxon>Eukaryota</taxon>
        <taxon>Fungi</taxon>
        <taxon>Dikarya</taxon>
        <taxon>Ascomycota</taxon>
        <taxon>Pezizomycotina</taxon>
        <taxon>Sordariomycetes</taxon>
        <taxon>Hypocreomycetidae</taxon>
        <taxon>Glomerellales</taxon>
        <taxon>Glomerellaceae</taxon>
        <taxon>Colletotrichum</taxon>
        <taxon>Colletotrichum destructivum species complex</taxon>
    </lineage>
</organism>
<dbReference type="PANTHER" id="PTHR33365">
    <property type="entry name" value="YALI0B05434P"/>
    <property type="match status" value="1"/>
</dbReference>
<dbReference type="Pfam" id="PF11807">
    <property type="entry name" value="UstYa"/>
    <property type="match status" value="1"/>
</dbReference>
<keyword evidence="5" id="KW-1185">Reference proteome</keyword>
<protein>
    <recommendedName>
        <fullName evidence="6">Cyclochlorotine biosynthesis protein O</fullName>
    </recommendedName>
</protein>
<dbReference type="InterPro" id="IPR021765">
    <property type="entry name" value="UstYa-like"/>
</dbReference>
<keyword evidence="3" id="KW-0812">Transmembrane</keyword>
<feature type="transmembrane region" description="Helical" evidence="3">
    <location>
        <begin position="43"/>
        <end position="64"/>
    </location>
</feature>
<reference evidence="4 5" key="1">
    <citation type="journal article" date="2019" name="PLoS ONE">
        <title>Comparative genome analysis indicates high evolutionary potential of pathogenicity genes in Colletotrichum tanaceti.</title>
        <authorList>
            <person name="Lelwala R.V."/>
            <person name="Korhonen P.K."/>
            <person name="Young N.D."/>
            <person name="Scott J.B."/>
            <person name="Ades P.A."/>
            <person name="Gasser R.B."/>
            <person name="Taylor P.W.J."/>
        </authorList>
    </citation>
    <scope>NUCLEOTIDE SEQUENCE [LARGE SCALE GENOMIC DNA]</scope>
    <source>
        <strain evidence="4">BRIP57314</strain>
    </source>
</reference>
<comment type="pathway">
    <text evidence="1">Mycotoxin biosynthesis.</text>
</comment>
<dbReference type="STRING" id="1306861.A0A4U6XPN8"/>
<evidence type="ECO:0000256" key="1">
    <source>
        <dbReference type="ARBA" id="ARBA00004685"/>
    </source>
</evidence>
<dbReference type="Proteomes" id="UP000310108">
    <property type="component" value="Unassembled WGS sequence"/>
</dbReference>
<evidence type="ECO:0000313" key="4">
    <source>
        <dbReference type="EMBL" id="TKW57718.1"/>
    </source>
</evidence>
<dbReference type="PANTHER" id="PTHR33365:SF4">
    <property type="entry name" value="CYCLOCHLOROTINE BIOSYNTHESIS PROTEIN O"/>
    <property type="match status" value="1"/>
</dbReference>
<name>A0A4U6XPN8_9PEZI</name>
<dbReference type="AlphaFoldDB" id="A0A4U6XPN8"/>
<keyword evidence="3" id="KW-1133">Transmembrane helix</keyword>
<dbReference type="EMBL" id="PJEX01000037">
    <property type="protein sequence ID" value="TKW57718.1"/>
    <property type="molecule type" value="Genomic_DNA"/>
</dbReference>
<evidence type="ECO:0000256" key="2">
    <source>
        <dbReference type="ARBA" id="ARBA00035112"/>
    </source>
</evidence>
<comment type="similarity">
    <text evidence="2">Belongs to the ustYa family.</text>
</comment>
<keyword evidence="3" id="KW-0472">Membrane</keyword>
<evidence type="ECO:0000256" key="3">
    <source>
        <dbReference type="SAM" id="Phobius"/>
    </source>
</evidence>
<dbReference type="OrthoDB" id="3687641at2759"/>
<proteinExistence type="inferred from homology"/>
<sequence length="295" mass="34352">MDRQTLLPAVPSEGSEDDDYSKAAFLRDHHREHHRHAAAGRNYLPWLLHMTAFLGYGIIFFLAFESNKHSSASAPKEWPDIYDDFSHREYVWKTHHYKFEGDHAIKIGDEGWDDAVDFTEYEGRPTDKSDQAWADLVQLGSTSITEAEKARLPFDTTPNVMKQGEYVIGLQVFHQLHCLMSLREQVWHPTAFKWDKGEERSWWELHLDHCVEALRESIVCQADTTPLRYMWNEQESLYMLTLPQQYKCKNWDDVWAWASSRNTTGDCPRNKIESDEPMTCPLKVKPHVHAHAGGH</sequence>
<dbReference type="GO" id="GO:0043386">
    <property type="term" value="P:mycotoxin biosynthetic process"/>
    <property type="evidence" value="ECO:0007669"/>
    <property type="project" value="InterPro"/>
</dbReference>
<accession>A0A4U6XPN8</accession>
<evidence type="ECO:0000313" key="5">
    <source>
        <dbReference type="Proteomes" id="UP000310108"/>
    </source>
</evidence>